<feature type="compositionally biased region" description="Low complexity" evidence="1">
    <location>
        <begin position="177"/>
        <end position="210"/>
    </location>
</feature>
<evidence type="ECO:0000313" key="3">
    <source>
        <dbReference type="EMBL" id="KAJ7189826.1"/>
    </source>
</evidence>
<dbReference type="PROSITE" id="PS50048">
    <property type="entry name" value="ZN2_CY6_FUNGAL_2"/>
    <property type="match status" value="1"/>
</dbReference>
<dbReference type="SUPFAM" id="SSF57701">
    <property type="entry name" value="Zn2/Cys6 DNA-binding domain"/>
    <property type="match status" value="1"/>
</dbReference>
<dbReference type="AlphaFoldDB" id="A0AAD6UMQ8"/>
<dbReference type="InterPro" id="IPR036864">
    <property type="entry name" value="Zn2-C6_fun-type_DNA-bd_sf"/>
</dbReference>
<feature type="compositionally biased region" description="Basic and acidic residues" evidence="1">
    <location>
        <begin position="257"/>
        <end position="269"/>
    </location>
</feature>
<evidence type="ECO:0000313" key="4">
    <source>
        <dbReference type="Proteomes" id="UP001219525"/>
    </source>
</evidence>
<evidence type="ECO:0000256" key="1">
    <source>
        <dbReference type="SAM" id="MobiDB-lite"/>
    </source>
</evidence>
<feature type="compositionally biased region" description="Basic residues" evidence="1">
    <location>
        <begin position="358"/>
        <end position="369"/>
    </location>
</feature>
<dbReference type="GO" id="GO:0000981">
    <property type="term" value="F:DNA-binding transcription factor activity, RNA polymerase II-specific"/>
    <property type="evidence" value="ECO:0007669"/>
    <property type="project" value="InterPro"/>
</dbReference>
<keyword evidence="4" id="KW-1185">Reference proteome</keyword>
<feature type="region of interest" description="Disordered" evidence="1">
    <location>
        <begin position="704"/>
        <end position="753"/>
    </location>
</feature>
<dbReference type="EMBL" id="JARJCW010000165">
    <property type="protein sequence ID" value="KAJ7189826.1"/>
    <property type="molecule type" value="Genomic_DNA"/>
</dbReference>
<feature type="compositionally biased region" description="Low complexity" evidence="1">
    <location>
        <begin position="100"/>
        <end position="119"/>
    </location>
</feature>
<dbReference type="InterPro" id="IPR051425">
    <property type="entry name" value="Formin_Homology"/>
</dbReference>
<organism evidence="3 4">
    <name type="scientific">Mycena pura</name>
    <dbReference type="NCBI Taxonomy" id="153505"/>
    <lineage>
        <taxon>Eukaryota</taxon>
        <taxon>Fungi</taxon>
        <taxon>Dikarya</taxon>
        <taxon>Basidiomycota</taxon>
        <taxon>Agaricomycotina</taxon>
        <taxon>Agaricomycetes</taxon>
        <taxon>Agaricomycetidae</taxon>
        <taxon>Agaricales</taxon>
        <taxon>Marasmiineae</taxon>
        <taxon>Mycenaceae</taxon>
        <taxon>Mycena</taxon>
    </lineage>
</organism>
<feature type="region of interest" description="Disordered" evidence="1">
    <location>
        <begin position="1"/>
        <end position="497"/>
    </location>
</feature>
<dbReference type="InterPro" id="IPR001138">
    <property type="entry name" value="Zn2Cys6_DnaBD"/>
</dbReference>
<feature type="compositionally biased region" description="Polar residues" evidence="1">
    <location>
        <begin position="127"/>
        <end position="137"/>
    </location>
</feature>
<dbReference type="PANTHER" id="PTHR45725">
    <property type="entry name" value="FORMIN HOMOLOGY 2 FAMILY MEMBER"/>
    <property type="match status" value="1"/>
</dbReference>
<feature type="compositionally biased region" description="Acidic residues" evidence="1">
    <location>
        <begin position="743"/>
        <end position="753"/>
    </location>
</feature>
<feature type="compositionally biased region" description="Polar residues" evidence="1">
    <location>
        <begin position="714"/>
        <end position="727"/>
    </location>
</feature>
<evidence type="ECO:0000259" key="2">
    <source>
        <dbReference type="PROSITE" id="PS50048"/>
    </source>
</evidence>
<dbReference type="GO" id="GO:0008270">
    <property type="term" value="F:zinc ion binding"/>
    <property type="evidence" value="ECO:0007669"/>
    <property type="project" value="InterPro"/>
</dbReference>
<dbReference type="Proteomes" id="UP001219525">
    <property type="component" value="Unassembled WGS sequence"/>
</dbReference>
<comment type="caution">
    <text evidence="3">The sequence shown here is derived from an EMBL/GenBank/DDBJ whole genome shotgun (WGS) entry which is preliminary data.</text>
</comment>
<sequence length="753" mass="80376">MPLSRRAMPHPDAPHEPLFLADPDDDSNYPYPMLMSPSQAPAHITRNIGDDDDPRTLQASALPGPSTPSLRPASLQHLLVGSPQTPQAPSLPGPAQAPQGLRLPSIGSLPLSSGSLVLPPLTPRNVRWSSPLVTPPQQLAPRSPPRRVPSFATMALTDPRIGQLFTRDATNPFAPASTPSFSSSGSSSSSSSPESSSESGPEPGSPVYSSDHSPPPVTALPPYVSPSPPAPSPPAPSPPSAEDEALAAQVRANRAQYAREFDERLERADSPAPGPSLEFEELGGPEFLCAPRSLFTGTEPDFSTGSPAPERDSSSSPPPQPTAASTASRSSTAEPDPDSESSSESDSGSDSSSESSRPRKCRRLFRHPRSASTDSVVSRAVSATADELFPPDEESPTPPPSVIKVAPAPATKRQTLNSQRAAGLIPSITVLPPSSAAPDSDGPEPARRGRGHPKGSLNKRTLAKASSATPTLSSARAKRRPTPRHIEPPAGTEMAGPLPITGDAPTKLGPFVSAQTVPPIDVDGLERVLAPDIPRPFLDGCDFCLVRDVRCDEVRPGYSCSACLNRHFKCSNTYSVFQRTKLWNRLAERFRLLGNTRVNELIQEVIHHGDQAAAQLELARASYRQFERSQRTLGEAMAQLRYGYGNERGVAHAAEIAPAQRDEFAEFWVAGELSLPPRPPPAPAPAGLSRRSWAREPSSYFLELDERNVPAVPASTQPAGDSGQGPSQPRRERFFSLTPSNDSEPEEEDRVER</sequence>
<name>A0AAD6UMQ8_9AGAR</name>
<feature type="compositionally biased region" description="Low complexity" evidence="1">
    <location>
        <begin position="344"/>
        <end position="355"/>
    </location>
</feature>
<feature type="compositionally biased region" description="Low complexity" evidence="1">
    <location>
        <begin position="322"/>
        <end position="334"/>
    </location>
</feature>
<dbReference type="PANTHER" id="PTHR45725:SF10">
    <property type="entry name" value="FH2 DOMAIN-CONTAINING PROTEIN"/>
    <property type="match status" value="1"/>
</dbReference>
<protein>
    <recommendedName>
        <fullName evidence="2">Zn(2)-C6 fungal-type domain-containing protein</fullName>
    </recommendedName>
</protein>
<accession>A0AAD6UMQ8</accession>
<feature type="compositionally biased region" description="Polar residues" evidence="1">
    <location>
        <begin position="464"/>
        <end position="474"/>
    </location>
</feature>
<reference evidence="3" key="1">
    <citation type="submission" date="2023-03" db="EMBL/GenBank/DDBJ databases">
        <title>Massive genome expansion in bonnet fungi (Mycena s.s.) driven by repeated elements and novel gene families across ecological guilds.</title>
        <authorList>
            <consortium name="Lawrence Berkeley National Laboratory"/>
            <person name="Harder C.B."/>
            <person name="Miyauchi S."/>
            <person name="Viragh M."/>
            <person name="Kuo A."/>
            <person name="Thoen E."/>
            <person name="Andreopoulos B."/>
            <person name="Lu D."/>
            <person name="Skrede I."/>
            <person name="Drula E."/>
            <person name="Henrissat B."/>
            <person name="Morin E."/>
            <person name="Kohler A."/>
            <person name="Barry K."/>
            <person name="LaButti K."/>
            <person name="Morin E."/>
            <person name="Salamov A."/>
            <person name="Lipzen A."/>
            <person name="Mereny Z."/>
            <person name="Hegedus B."/>
            <person name="Baldrian P."/>
            <person name="Stursova M."/>
            <person name="Weitz H."/>
            <person name="Taylor A."/>
            <person name="Grigoriev I.V."/>
            <person name="Nagy L.G."/>
            <person name="Martin F."/>
            <person name="Kauserud H."/>
        </authorList>
    </citation>
    <scope>NUCLEOTIDE SEQUENCE</scope>
    <source>
        <strain evidence="3">9144</strain>
    </source>
</reference>
<gene>
    <name evidence="3" type="ORF">GGX14DRAFT_580382</name>
</gene>
<feature type="domain" description="Zn(2)-C6 fungal-type" evidence="2">
    <location>
        <begin position="540"/>
        <end position="572"/>
    </location>
</feature>
<proteinExistence type="predicted"/>
<dbReference type="CDD" id="cd00067">
    <property type="entry name" value="GAL4"/>
    <property type="match status" value="1"/>
</dbReference>
<feature type="compositionally biased region" description="Pro residues" evidence="1">
    <location>
        <begin position="213"/>
        <end position="239"/>
    </location>
</feature>